<keyword evidence="2" id="KW-1185">Reference proteome</keyword>
<dbReference type="Proteomes" id="UP001151516">
    <property type="component" value="Unassembled WGS sequence"/>
</dbReference>
<dbReference type="OrthoDB" id="5584764at2759"/>
<gene>
    <name evidence="1" type="ORF">IWW39_003375</name>
</gene>
<evidence type="ECO:0000313" key="1">
    <source>
        <dbReference type="EMBL" id="KAJ2686836.1"/>
    </source>
</evidence>
<accession>A0A9W8GF35</accession>
<evidence type="ECO:0000313" key="2">
    <source>
        <dbReference type="Proteomes" id="UP001151516"/>
    </source>
</evidence>
<feature type="non-terminal residue" evidence="1">
    <location>
        <position position="284"/>
    </location>
</feature>
<dbReference type="AlphaFoldDB" id="A0A9W8GF35"/>
<protein>
    <submittedName>
        <fullName evidence="1">Uncharacterized protein</fullName>
    </submittedName>
</protein>
<sequence length="284" mass="31020">PHLPTDLDAASPATELALHDGSRAKVPSAGLHKAMSIFIFAHLDVLADAYRLEHGCLLTQCGDILSKTRQKLGELKGVECWEPWQVVRTWQEVQTLLFLQQIDDERGSLGCGVLAQLGLTYDLDKAILALVLCRTLAATCGTWVDQLLGPFLVGIFRLVTGLDIQSLWVVTGAGIKVTTWCQICDMLLEWVDGVANLLAKAAACTNPYKRQCTRRLGSMMIDLGSHIAQGLLADDASESQLLLGIGQAELKVLAACLALIVSKDMSPHMRDNLLHLLEESSRFY</sequence>
<proteinExistence type="predicted"/>
<organism evidence="1 2">
    <name type="scientific">Coemansia spiralis</name>
    <dbReference type="NCBI Taxonomy" id="417178"/>
    <lineage>
        <taxon>Eukaryota</taxon>
        <taxon>Fungi</taxon>
        <taxon>Fungi incertae sedis</taxon>
        <taxon>Zoopagomycota</taxon>
        <taxon>Kickxellomycotina</taxon>
        <taxon>Kickxellomycetes</taxon>
        <taxon>Kickxellales</taxon>
        <taxon>Kickxellaceae</taxon>
        <taxon>Coemansia</taxon>
    </lineage>
</organism>
<reference evidence="1" key="1">
    <citation type="submission" date="2022-07" db="EMBL/GenBank/DDBJ databases">
        <title>Phylogenomic reconstructions and comparative analyses of Kickxellomycotina fungi.</title>
        <authorList>
            <person name="Reynolds N.K."/>
            <person name="Stajich J.E."/>
            <person name="Barry K."/>
            <person name="Grigoriev I.V."/>
            <person name="Crous P."/>
            <person name="Smith M.E."/>
        </authorList>
    </citation>
    <scope>NUCLEOTIDE SEQUENCE</scope>
    <source>
        <strain evidence="1">CBS 109367</strain>
    </source>
</reference>
<dbReference type="EMBL" id="JANBTX010000093">
    <property type="protein sequence ID" value="KAJ2686836.1"/>
    <property type="molecule type" value="Genomic_DNA"/>
</dbReference>
<name>A0A9W8GF35_9FUNG</name>
<comment type="caution">
    <text evidence="1">The sequence shown here is derived from an EMBL/GenBank/DDBJ whole genome shotgun (WGS) entry which is preliminary data.</text>
</comment>